<feature type="transmembrane region" description="Helical" evidence="7">
    <location>
        <begin position="112"/>
        <end position="130"/>
    </location>
</feature>
<keyword evidence="9" id="KW-1185">Reference proteome</keyword>
<evidence type="ECO:0000256" key="6">
    <source>
        <dbReference type="ARBA" id="ARBA00023136"/>
    </source>
</evidence>
<protein>
    <submittedName>
        <fullName evidence="8">Flagellar biosynthesis protein FlhA</fullName>
    </submittedName>
</protein>
<dbReference type="GO" id="GO:0044780">
    <property type="term" value="P:bacterial-type flagellum assembly"/>
    <property type="evidence" value="ECO:0007669"/>
    <property type="project" value="TreeGrafter"/>
</dbReference>
<dbReference type="PANTHER" id="PTHR30161">
    <property type="entry name" value="FLAGELLAR EXPORT PROTEIN, MEMBRANE FLHA SUBUNIT-RELATED"/>
    <property type="match status" value="1"/>
</dbReference>
<sequence>MQALQRYRDYILPVGIISCLLVILVPLPTAIMDFLLAANITAGVIILLTTIHVATPLEFSVFPTLLLATTLARLVLNIATTRLILTGAETRGLDAAGGVVRSFGQFVAGDQIEVGLILFLILIVVQFVVITKGSTRISEVAARFALDGMPGKQSAIDADLNAGVIDSATAGKRRAEVADQADFYSAMDGAGKFVRGDAIAGLLITAVNIIGGLYIGVIHAKMEIGTAASTFTKLTIGDGLVSQVPALLISLAAGILVSRSSRRTNLSSDFISQLLGSSKSLYAAGVFLCLLIFTGLPAIPLALLGGGCITMAVILGKQEAQREAAEREPAKPATATQKRVEDFLTVDPMEVSIGIGLLALADPARGGDLMQRISNVRNQMAGDIGIVLPKVRVRDESTLAENEYEIRINGNLIAKGDLRPDKILAIDDGRTTGTVSGEKATPREYALPSIWIDADSRDQALIYGYKTQTPVAALVEHLEMVARSHADELLSRDATKHLIDELRSVAPAIVDELIPQVVQVHDVQYVLRSLLNENVTIRQLGLILESLGEIARTVSDPVQWTEHVRRGLSRTLCAQFRDASNTLHVVELSPELNDQITNALSDATFGPTVSNQSDITTKETQDFTCKTVRQAVKNLLRDGHPPVLLVSAEIRPIVKQITRGTMPWLNVLSHREITRDTTIQSHSVAGTQKSIAA</sequence>
<dbReference type="InterPro" id="IPR042194">
    <property type="entry name" value="FHIPEP_1"/>
</dbReference>
<dbReference type="Gene3D" id="3.40.30.60">
    <property type="entry name" value="FHIPEP family, domain 1"/>
    <property type="match status" value="1"/>
</dbReference>
<keyword evidence="6 7" id="KW-0472">Membrane</keyword>
<keyword evidence="8" id="KW-0966">Cell projection</keyword>
<accession>A0A5C6AL51</accession>
<feature type="transmembrane region" description="Helical" evidence="7">
    <location>
        <begin position="199"/>
        <end position="220"/>
    </location>
</feature>
<dbReference type="PIRSF" id="PIRSF005419">
    <property type="entry name" value="FlhA"/>
    <property type="match status" value="1"/>
</dbReference>
<dbReference type="GO" id="GO:0005886">
    <property type="term" value="C:plasma membrane"/>
    <property type="evidence" value="ECO:0007669"/>
    <property type="project" value="UniProtKB-SubCell"/>
</dbReference>
<feature type="transmembrane region" description="Helical" evidence="7">
    <location>
        <begin position="281"/>
        <end position="304"/>
    </location>
</feature>
<dbReference type="OrthoDB" id="9759185at2"/>
<evidence type="ECO:0000313" key="8">
    <source>
        <dbReference type="EMBL" id="TWU00743.1"/>
    </source>
</evidence>
<comment type="similarity">
    <text evidence="2">Belongs to the FHIPEP (flagella/HR/invasion proteins export pore) family.</text>
</comment>
<organism evidence="8 9">
    <name type="scientific">Stieleria varia</name>
    <dbReference type="NCBI Taxonomy" id="2528005"/>
    <lineage>
        <taxon>Bacteria</taxon>
        <taxon>Pseudomonadati</taxon>
        <taxon>Planctomycetota</taxon>
        <taxon>Planctomycetia</taxon>
        <taxon>Pirellulales</taxon>
        <taxon>Pirellulaceae</taxon>
        <taxon>Stieleria</taxon>
    </lineage>
</organism>
<name>A0A5C6AL51_9BACT</name>
<dbReference type="InterPro" id="IPR042193">
    <property type="entry name" value="FHIPEP_3"/>
</dbReference>
<gene>
    <name evidence="8" type="primary">flhA_2</name>
    <name evidence="8" type="ORF">Pla52n_41120</name>
</gene>
<keyword evidence="4 7" id="KW-0812">Transmembrane</keyword>
<evidence type="ECO:0000256" key="4">
    <source>
        <dbReference type="ARBA" id="ARBA00022692"/>
    </source>
</evidence>
<feature type="transmembrane region" description="Helical" evidence="7">
    <location>
        <begin position="240"/>
        <end position="260"/>
    </location>
</feature>
<dbReference type="AlphaFoldDB" id="A0A5C6AL51"/>
<keyword evidence="8" id="KW-0969">Cilium</keyword>
<evidence type="ECO:0000256" key="2">
    <source>
        <dbReference type="ARBA" id="ARBA00008835"/>
    </source>
</evidence>
<reference evidence="8 9" key="1">
    <citation type="submission" date="2019-02" db="EMBL/GenBank/DDBJ databases">
        <title>Deep-cultivation of Planctomycetes and their phenomic and genomic characterization uncovers novel biology.</title>
        <authorList>
            <person name="Wiegand S."/>
            <person name="Jogler M."/>
            <person name="Boedeker C."/>
            <person name="Pinto D."/>
            <person name="Vollmers J."/>
            <person name="Rivas-Marin E."/>
            <person name="Kohn T."/>
            <person name="Peeters S.H."/>
            <person name="Heuer A."/>
            <person name="Rast P."/>
            <person name="Oberbeckmann S."/>
            <person name="Bunk B."/>
            <person name="Jeske O."/>
            <person name="Meyerdierks A."/>
            <person name="Storesund J.E."/>
            <person name="Kallscheuer N."/>
            <person name="Luecker S."/>
            <person name="Lage O.M."/>
            <person name="Pohl T."/>
            <person name="Merkel B.J."/>
            <person name="Hornburger P."/>
            <person name="Mueller R.-W."/>
            <person name="Bruemmer F."/>
            <person name="Labrenz M."/>
            <person name="Spormann A.M."/>
            <person name="Op Den Camp H."/>
            <person name="Overmann J."/>
            <person name="Amann R."/>
            <person name="Jetten M.S.M."/>
            <person name="Mascher T."/>
            <person name="Medema M.H."/>
            <person name="Devos D.P."/>
            <person name="Kaster A.-K."/>
            <person name="Ovreas L."/>
            <person name="Rohde M."/>
            <person name="Galperin M.Y."/>
            <person name="Jogler C."/>
        </authorList>
    </citation>
    <scope>NUCLEOTIDE SEQUENCE [LARGE SCALE GENOMIC DNA]</scope>
    <source>
        <strain evidence="8 9">Pla52n</strain>
    </source>
</reference>
<evidence type="ECO:0000256" key="1">
    <source>
        <dbReference type="ARBA" id="ARBA00004651"/>
    </source>
</evidence>
<dbReference type="InterPro" id="IPR001712">
    <property type="entry name" value="T3SS_FHIPEP"/>
</dbReference>
<comment type="caution">
    <text evidence="8">The sequence shown here is derived from an EMBL/GenBank/DDBJ whole genome shotgun (WGS) entry which is preliminary data.</text>
</comment>
<dbReference type="Pfam" id="PF00771">
    <property type="entry name" value="FHIPEP"/>
    <property type="match status" value="1"/>
</dbReference>
<evidence type="ECO:0000256" key="3">
    <source>
        <dbReference type="ARBA" id="ARBA00022475"/>
    </source>
</evidence>
<feature type="transmembrane region" description="Helical" evidence="7">
    <location>
        <begin position="34"/>
        <end position="53"/>
    </location>
</feature>
<dbReference type="PANTHER" id="PTHR30161:SF1">
    <property type="entry name" value="FLAGELLAR BIOSYNTHESIS PROTEIN FLHA-RELATED"/>
    <property type="match status" value="1"/>
</dbReference>
<keyword evidence="5 7" id="KW-1133">Transmembrane helix</keyword>
<dbReference type="PRINTS" id="PR00949">
    <property type="entry name" value="TYPE3IMAPROT"/>
</dbReference>
<keyword evidence="3" id="KW-1003">Cell membrane</keyword>
<dbReference type="Proteomes" id="UP000320176">
    <property type="component" value="Unassembled WGS sequence"/>
</dbReference>
<proteinExistence type="inferred from homology"/>
<evidence type="ECO:0000256" key="7">
    <source>
        <dbReference type="SAM" id="Phobius"/>
    </source>
</evidence>
<dbReference type="Gene3D" id="1.10.8.540">
    <property type="entry name" value="FHIPEP family, domain 3"/>
    <property type="match status" value="1"/>
</dbReference>
<dbReference type="Gene3D" id="3.40.50.12790">
    <property type="entry name" value="FHIPEP family, domain 4"/>
    <property type="match status" value="1"/>
</dbReference>
<keyword evidence="8" id="KW-0282">Flagellum</keyword>
<evidence type="ECO:0000313" key="9">
    <source>
        <dbReference type="Proteomes" id="UP000320176"/>
    </source>
</evidence>
<feature type="transmembrane region" description="Helical" evidence="7">
    <location>
        <begin position="7"/>
        <end position="28"/>
    </location>
</feature>
<dbReference type="EMBL" id="SJPN01000005">
    <property type="protein sequence ID" value="TWU00743.1"/>
    <property type="molecule type" value="Genomic_DNA"/>
</dbReference>
<dbReference type="InterPro" id="IPR042196">
    <property type="entry name" value="FHIPEP_4"/>
</dbReference>
<dbReference type="GO" id="GO:0009306">
    <property type="term" value="P:protein secretion"/>
    <property type="evidence" value="ECO:0007669"/>
    <property type="project" value="InterPro"/>
</dbReference>
<evidence type="ECO:0000256" key="5">
    <source>
        <dbReference type="ARBA" id="ARBA00022989"/>
    </source>
</evidence>
<comment type="subcellular location">
    <subcellularLocation>
        <location evidence="1">Cell membrane</location>
        <topology evidence="1">Multi-pass membrane protein</topology>
    </subcellularLocation>
</comment>
<dbReference type="RefSeq" id="WP_146521311.1">
    <property type="nucleotide sequence ID" value="NZ_CP151726.1"/>
</dbReference>